<evidence type="ECO:0000313" key="7">
    <source>
        <dbReference type="EMBL" id="KXJ90317.1"/>
    </source>
</evidence>
<feature type="transmembrane region" description="Helical" evidence="6">
    <location>
        <begin position="470"/>
        <end position="489"/>
    </location>
</feature>
<evidence type="ECO:0000256" key="3">
    <source>
        <dbReference type="ARBA" id="ARBA00022989"/>
    </source>
</evidence>
<comment type="subcellular location">
    <subcellularLocation>
        <location evidence="1">Membrane</location>
        <topology evidence="1">Multi-pass membrane protein</topology>
    </subcellularLocation>
</comment>
<organism evidence="7 8">
    <name type="scientific">Microdochium bolleyi</name>
    <dbReference type="NCBI Taxonomy" id="196109"/>
    <lineage>
        <taxon>Eukaryota</taxon>
        <taxon>Fungi</taxon>
        <taxon>Dikarya</taxon>
        <taxon>Ascomycota</taxon>
        <taxon>Pezizomycotina</taxon>
        <taxon>Sordariomycetes</taxon>
        <taxon>Xylariomycetidae</taxon>
        <taxon>Xylariales</taxon>
        <taxon>Microdochiaceae</taxon>
        <taxon>Microdochium</taxon>
    </lineage>
</organism>
<keyword evidence="2 6" id="KW-0812">Transmembrane</keyword>
<accession>A0A136IZE7</accession>
<keyword evidence="4 6" id="KW-0472">Membrane</keyword>
<feature type="transmembrane region" description="Helical" evidence="6">
    <location>
        <begin position="35"/>
        <end position="56"/>
    </location>
</feature>
<feature type="transmembrane region" description="Helical" evidence="6">
    <location>
        <begin position="411"/>
        <end position="430"/>
    </location>
</feature>
<dbReference type="Proteomes" id="UP000070501">
    <property type="component" value="Unassembled WGS sequence"/>
</dbReference>
<feature type="transmembrane region" description="Helical" evidence="6">
    <location>
        <begin position="133"/>
        <end position="159"/>
    </location>
</feature>
<feature type="transmembrane region" description="Helical" evidence="6">
    <location>
        <begin position="527"/>
        <end position="548"/>
    </location>
</feature>
<feature type="transmembrane region" description="Helical" evidence="6">
    <location>
        <begin position="93"/>
        <end position="113"/>
    </location>
</feature>
<evidence type="ECO:0000256" key="2">
    <source>
        <dbReference type="ARBA" id="ARBA00022692"/>
    </source>
</evidence>
<feature type="region of interest" description="Disordered" evidence="5">
    <location>
        <begin position="240"/>
        <end position="261"/>
    </location>
</feature>
<feature type="transmembrane region" description="Helical" evidence="6">
    <location>
        <begin position="501"/>
        <end position="521"/>
    </location>
</feature>
<protein>
    <submittedName>
        <fullName evidence="7">LrgB-like family-domain-containing protein</fullName>
    </submittedName>
</protein>
<feature type="region of interest" description="Disordered" evidence="5">
    <location>
        <begin position="176"/>
        <end position="197"/>
    </location>
</feature>
<keyword evidence="3 6" id="KW-1133">Transmembrane helix</keyword>
<evidence type="ECO:0000256" key="1">
    <source>
        <dbReference type="ARBA" id="ARBA00004141"/>
    </source>
</evidence>
<dbReference type="PANTHER" id="PTHR30249:SF0">
    <property type="entry name" value="PLASTIDAL GLYCOLATE_GLYCERATE TRANSLOCATOR 1, CHLOROPLASTIC"/>
    <property type="match status" value="1"/>
</dbReference>
<dbReference type="PANTHER" id="PTHR30249">
    <property type="entry name" value="PUTATIVE SEROTONIN TRANSPORTER"/>
    <property type="match status" value="1"/>
</dbReference>
<dbReference type="Pfam" id="PF04172">
    <property type="entry name" value="LrgB"/>
    <property type="match status" value="1"/>
</dbReference>
<proteinExistence type="predicted"/>
<dbReference type="GO" id="GO:0016020">
    <property type="term" value="C:membrane"/>
    <property type="evidence" value="ECO:0007669"/>
    <property type="project" value="UniProtKB-SubCell"/>
</dbReference>
<feature type="transmembrane region" description="Helical" evidence="6">
    <location>
        <begin position="326"/>
        <end position="345"/>
    </location>
</feature>
<evidence type="ECO:0000256" key="6">
    <source>
        <dbReference type="SAM" id="Phobius"/>
    </source>
</evidence>
<dbReference type="InterPro" id="IPR007300">
    <property type="entry name" value="CidB/LrgB"/>
</dbReference>
<name>A0A136IZE7_9PEZI</name>
<evidence type="ECO:0000256" key="4">
    <source>
        <dbReference type="ARBA" id="ARBA00023136"/>
    </source>
</evidence>
<gene>
    <name evidence="7" type="ORF">Micbo1qcDRAFT_136523</name>
</gene>
<keyword evidence="8" id="KW-1185">Reference proteome</keyword>
<dbReference type="AlphaFoldDB" id="A0A136IZE7"/>
<feature type="transmembrane region" description="Helical" evidence="6">
    <location>
        <begin position="62"/>
        <end position="81"/>
    </location>
</feature>
<reference evidence="8" key="1">
    <citation type="submission" date="2016-02" db="EMBL/GenBank/DDBJ databases">
        <title>Draft genome sequence of Microdochium bolleyi, a fungal endophyte of beachgrass.</title>
        <authorList>
            <consortium name="DOE Joint Genome Institute"/>
            <person name="David A.S."/>
            <person name="May G."/>
            <person name="Haridas S."/>
            <person name="Lim J."/>
            <person name="Wang M."/>
            <person name="Labutti K."/>
            <person name="Lipzen A."/>
            <person name="Barry K."/>
            <person name="Grigoriev I.V."/>
        </authorList>
    </citation>
    <scope>NUCLEOTIDE SEQUENCE [LARGE SCALE GENOMIC DNA]</scope>
    <source>
        <strain evidence="8">J235TASD1</strain>
    </source>
</reference>
<feature type="compositionally biased region" description="Pro residues" evidence="5">
    <location>
        <begin position="248"/>
        <end position="259"/>
    </location>
</feature>
<feature type="transmembrane region" description="Helical" evidence="6">
    <location>
        <begin position="278"/>
        <end position="296"/>
    </location>
</feature>
<evidence type="ECO:0000313" key="8">
    <source>
        <dbReference type="Proteomes" id="UP000070501"/>
    </source>
</evidence>
<dbReference type="OrthoDB" id="2502820at2759"/>
<dbReference type="EMBL" id="KQ964253">
    <property type="protein sequence ID" value="KXJ90317.1"/>
    <property type="molecule type" value="Genomic_DNA"/>
</dbReference>
<evidence type="ECO:0000256" key="5">
    <source>
        <dbReference type="SAM" id="MobiDB-lite"/>
    </source>
</evidence>
<dbReference type="InParanoid" id="A0A136IZE7"/>
<sequence>MAAATGTSEQAAFAADFVAALLQVLRDSRAKLLHAWLYVPLGVFAILAVCFGADKLFRLGSLPFPASVACLIVLFFGLLLSERLLGEHRTRKVVALIEIPGLWSLRWINVFFTPSFVLLPLSPPIGIVEVFKIIGVFIFGFIAMMLMTAYMTRGLHLLLGSPKRAMTERAEELGNEADDIPMTAVPPQADSAPTPATLSAAVSTVDVTSIEPPPRAAHPGGPPQTVALQLQDGEHSRAATGLEAVSRPPSPPAPAPVPEKFPASARSKMWAATATRRLDLITYVVLFLSVGLPVYYAAGYAMPLHTTFSIITYFAATSPPPRYTRFLHPVLVSSLLTVLGIWALGATTGEPLNQTLSQYRTGTKYLQLWTTTTRGPLPAPGAGDIFASVLDVSIVALALPMYRYRRELRQHFLAIALPNIALSAASLFAYPPLCHALLGIDPRRSLAFASRSLTLALAIPATANLGGDSSTVAAVAIMSGIAGVLVGRRMLALMRIPEDDYVTRGVTLGANSSALATAMLLPLDPRAAALSSLSMSLFGTVTVLFTSIPPIASAVRASVGL</sequence>
<dbReference type="STRING" id="196109.A0A136IZE7"/>